<evidence type="ECO:0000313" key="1">
    <source>
        <dbReference type="EMBL" id="ERI09279.1"/>
    </source>
</evidence>
<accession>U1WL37</accession>
<keyword evidence="2" id="KW-1185">Reference proteome</keyword>
<name>U1WL37_ANEAE</name>
<dbReference type="HOGENOM" id="CLU_3113968_0_0_9"/>
<sequence length="50" mass="5781">MEKSRNEKETDESTVNVKGIQEAANGRFFYKIRKGISCLDKKIDKMLNCL</sequence>
<dbReference type="Proteomes" id="UP000016511">
    <property type="component" value="Unassembled WGS sequence"/>
</dbReference>
<proteinExistence type="predicted"/>
<dbReference type="AlphaFoldDB" id="U1WL37"/>
<comment type="caution">
    <text evidence="1">The sequence shown here is derived from an EMBL/GenBank/DDBJ whole genome shotgun (WGS) entry which is preliminary data.</text>
</comment>
<dbReference type="EMBL" id="AWSJ01000160">
    <property type="protein sequence ID" value="ERI09279.1"/>
    <property type="molecule type" value="Genomic_DNA"/>
</dbReference>
<dbReference type="STRING" id="649747.HMPREF0083_02558"/>
<dbReference type="PATRIC" id="fig|649747.3.peg.2308"/>
<gene>
    <name evidence="1" type="ORF">HMPREF0083_02558</name>
</gene>
<evidence type="ECO:0000313" key="2">
    <source>
        <dbReference type="Proteomes" id="UP000016511"/>
    </source>
</evidence>
<reference evidence="1 2" key="1">
    <citation type="submission" date="2013-08" db="EMBL/GenBank/DDBJ databases">
        <authorList>
            <person name="Weinstock G."/>
            <person name="Sodergren E."/>
            <person name="Wylie T."/>
            <person name="Fulton L."/>
            <person name="Fulton R."/>
            <person name="Fronick C."/>
            <person name="O'Laughlin M."/>
            <person name="Godfrey J."/>
            <person name="Miner T."/>
            <person name="Herter B."/>
            <person name="Appelbaum E."/>
            <person name="Cordes M."/>
            <person name="Lek S."/>
            <person name="Wollam A."/>
            <person name="Pepin K.H."/>
            <person name="Palsikar V.B."/>
            <person name="Mitreva M."/>
            <person name="Wilson R.K."/>
        </authorList>
    </citation>
    <scope>NUCLEOTIDE SEQUENCE [LARGE SCALE GENOMIC DNA]</scope>
    <source>
        <strain evidence="1 2">ATCC 12856</strain>
    </source>
</reference>
<organism evidence="1 2">
    <name type="scientific">Aneurinibacillus aneurinilyticus ATCC 12856</name>
    <dbReference type="NCBI Taxonomy" id="649747"/>
    <lineage>
        <taxon>Bacteria</taxon>
        <taxon>Bacillati</taxon>
        <taxon>Bacillota</taxon>
        <taxon>Bacilli</taxon>
        <taxon>Bacillales</taxon>
        <taxon>Paenibacillaceae</taxon>
        <taxon>Aneurinibacillus group</taxon>
        <taxon>Aneurinibacillus</taxon>
    </lineage>
</organism>
<protein>
    <submittedName>
        <fullName evidence="1">Uncharacterized protein</fullName>
    </submittedName>
</protein>